<keyword evidence="1" id="KW-0677">Repeat</keyword>
<proteinExistence type="predicted"/>
<evidence type="ECO:0000256" key="1">
    <source>
        <dbReference type="ARBA" id="ARBA00022737"/>
    </source>
</evidence>
<evidence type="ECO:0000313" key="5">
    <source>
        <dbReference type="EMBL" id="PUU73715.1"/>
    </source>
</evidence>
<dbReference type="PROSITE" id="PS50181">
    <property type="entry name" value="FBOX"/>
    <property type="match status" value="1"/>
</dbReference>
<dbReference type="OrthoDB" id="341259at2759"/>
<accession>A0A2T6ZDZ7</accession>
<dbReference type="Gene3D" id="1.25.40.20">
    <property type="entry name" value="Ankyrin repeat-containing domain"/>
    <property type="match status" value="4"/>
</dbReference>
<dbReference type="SUPFAM" id="SSF48403">
    <property type="entry name" value="Ankyrin repeat"/>
    <property type="match status" value="2"/>
</dbReference>
<evidence type="ECO:0000256" key="2">
    <source>
        <dbReference type="ARBA" id="ARBA00023043"/>
    </source>
</evidence>
<evidence type="ECO:0000256" key="3">
    <source>
        <dbReference type="PROSITE-ProRule" id="PRU00023"/>
    </source>
</evidence>
<evidence type="ECO:0000313" key="6">
    <source>
        <dbReference type="Proteomes" id="UP000244722"/>
    </source>
</evidence>
<dbReference type="PANTHER" id="PTHR24141:SF1">
    <property type="entry name" value="2-5A-DEPENDENT RIBONUCLEASE"/>
    <property type="match status" value="1"/>
</dbReference>
<feature type="repeat" description="ANK" evidence="3">
    <location>
        <begin position="152"/>
        <end position="173"/>
    </location>
</feature>
<dbReference type="PROSITE" id="PS50297">
    <property type="entry name" value="ANK_REP_REGION"/>
    <property type="match status" value="2"/>
</dbReference>
<dbReference type="SMART" id="SM00248">
    <property type="entry name" value="ANK"/>
    <property type="match status" value="13"/>
</dbReference>
<dbReference type="STRING" id="42251.A0A2T6ZDZ7"/>
<gene>
    <name evidence="5" type="ORF">B9Z19DRAFT_1068773</name>
</gene>
<feature type="repeat" description="ANK" evidence="3">
    <location>
        <begin position="383"/>
        <end position="407"/>
    </location>
</feature>
<organism evidence="5 6">
    <name type="scientific">Tuber borchii</name>
    <name type="common">White truffle</name>
    <dbReference type="NCBI Taxonomy" id="42251"/>
    <lineage>
        <taxon>Eukaryota</taxon>
        <taxon>Fungi</taxon>
        <taxon>Dikarya</taxon>
        <taxon>Ascomycota</taxon>
        <taxon>Pezizomycotina</taxon>
        <taxon>Pezizomycetes</taxon>
        <taxon>Pezizales</taxon>
        <taxon>Tuberaceae</taxon>
        <taxon>Tuber</taxon>
    </lineage>
</organism>
<dbReference type="InterPro" id="IPR036770">
    <property type="entry name" value="Ankyrin_rpt-contain_sf"/>
</dbReference>
<dbReference type="GO" id="GO:0003723">
    <property type="term" value="F:RNA binding"/>
    <property type="evidence" value="ECO:0007669"/>
    <property type="project" value="TreeGrafter"/>
</dbReference>
<dbReference type="PROSITE" id="PS50088">
    <property type="entry name" value="ANK_REPEAT"/>
    <property type="match status" value="2"/>
</dbReference>
<evidence type="ECO:0000259" key="4">
    <source>
        <dbReference type="PROSITE" id="PS50181"/>
    </source>
</evidence>
<keyword evidence="2 3" id="KW-0040">ANK repeat</keyword>
<reference evidence="5 6" key="1">
    <citation type="submission" date="2017-04" db="EMBL/GenBank/DDBJ databases">
        <title>Draft genome sequence of Tuber borchii Vittad., a whitish edible truffle.</title>
        <authorList>
            <consortium name="DOE Joint Genome Institute"/>
            <person name="Murat C."/>
            <person name="Kuo A."/>
            <person name="Barry K.W."/>
            <person name="Clum A."/>
            <person name="Dockter R.B."/>
            <person name="Fauchery L."/>
            <person name="Iotti M."/>
            <person name="Kohler A."/>
            <person name="Labutti K."/>
            <person name="Lindquist E.A."/>
            <person name="Lipzen A."/>
            <person name="Ohm R.A."/>
            <person name="Wang M."/>
            <person name="Grigoriev I.V."/>
            <person name="Zambonelli A."/>
            <person name="Martin F.M."/>
        </authorList>
    </citation>
    <scope>NUCLEOTIDE SEQUENCE [LARGE SCALE GENOMIC DNA]</scope>
    <source>
        <strain evidence="5 6">Tbo3840</strain>
    </source>
</reference>
<dbReference type="GO" id="GO:0004540">
    <property type="term" value="F:RNA nuclease activity"/>
    <property type="evidence" value="ECO:0007669"/>
    <property type="project" value="TreeGrafter"/>
</dbReference>
<dbReference type="InterPro" id="IPR002110">
    <property type="entry name" value="Ankyrin_rpt"/>
</dbReference>
<comment type="caution">
    <text evidence="5">The sequence shown here is derived from an EMBL/GenBank/DDBJ whole genome shotgun (WGS) entry which is preliminary data.</text>
</comment>
<keyword evidence="6" id="KW-1185">Reference proteome</keyword>
<dbReference type="Pfam" id="PF12796">
    <property type="entry name" value="Ank_2"/>
    <property type="match status" value="3"/>
</dbReference>
<dbReference type="PANTHER" id="PTHR24141">
    <property type="entry name" value="2-5A-DEPENDENT RIBONUCLEASE"/>
    <property type="match status" value="1"/>
</dbReference>
<sequence length="625" mass="69252">MSLLDLPNELVLMISAHLETPELNSLLKTNRRFIALLNQDLWDRVLALPAPMAWNALLHAIRSYNRVGLQRLLARGVNDRIGETLWIDIIHRVAVDESGEYLRTLLDCGVDPNIKYPDSLTILSRAARAGCVSVVQILTARNGIDVNVLDMTGRGPLSLAAQNGHKEVVELLLGHADISINSTDHLSQTALLHAVSNSKTEVVEVLLANPHLELNIPDIYNCTALYWACRAGLSNMVRLLLADKRTDYNGDAVDLTPLEIAASNRHAEIVRILLELDGIDVNKRWPLYSAVNSEAEEVVKLLLDDERIDANRGPEGDTPLGLATRARCIALIRLFLGRKDVLVNITASNGETPLCAMASEGNEPLVQLLLAHPGIDVNLVDYYGYTPLISAITRGKFEVVRLLLDDGRADVNLPYGTKHQTPLYWAVAQEHCAIVRLLLSDPRVRVNTIADAIINTMKHDLEMLVSLSIHQQTGAVVPVPLDEYGSSVNVSDTKHWAPARILVRTEDYSLMSFRFSRQDIRGPRSTAPTYGSTPLIEAAIRVLSKIFQMLLDNTDIKVNQAYVPCHTPVYHTKFSLRGETVHFLLADERVDISLPHNSTNWTLHDQAMQGKLQMTALIITDIGGH</sequence>
<name>A0A2T6ZDZ7_TUBBO</name>
<dbReference type="GO" id="GO:0006396">
    <property type="term" value="P:RNA processing"/>
    <property type="evidence" value="ECO:0007669"/>
    <property type="project" value="TreeGrafter"/>
</dbReference>
<dbReference type="InterPro" id="IPR001810">
    <property type="entry name" value="F-box_dom"/>
</dbReference>
<protein>
    <submittedName>
        <fullName evidence="5">Ankyrin repeat-containing domain protein</fullName>
    </submittedName>
</protein>
<dbReference type="Pfam" id="PF00023">
    <property type="entry name" value="Ank"/>
    <property type="match status" value="1"/>
</dbReference>
<feature type="domain" description="F-box" evidence="4">
    <location>
        <begin position="1"/>
        <end position="45"/>
    </location>
</feature>
<dbReference type="EMBL" id="NESQ01000351">
    <property type="protein sequence ID" value="PUU73715.1"/>
    <property type="molecule type" value="Genomic_DNA"/>
</dbReference>
<dbReference type="Proteomes" id="UP000244722">
    <property type="component" value="Unassembled WGS sequence"/>
</dbReference>
<dbReference type="AlphaFoldDB" id="A0A2T6ZDZ7"/>